<keyword evidence="2" id="KW-0812">Transmembrane</keyword>
<reference evidence="3" key="1">
    <citation type="submission" date="2021-02" db="EMBL/GenBank/DDBJ databases">
        <authorList>
            <person name="Dougan E. K."/>
            <person name="Rhodes N."/>
            <person name="Thang M."/>
            <person name="Chan C."/>
        </authorList>
    </citation>
    <scope>NUCLEOTIDE SEQUENCE</scope>
</reference>
<dbReference type="OrthoDB" id="422206at2759"/>
<feature type="transmembrane region" description="Helical" evidence="2">
    <location>
        <begin position="146"/>
        <end position="167"/>
    </location>
</feature>
<feature type="transmembrane region" description="Helical" evidence="2">
    <location>
        <begin position="49"/>
        <end position="68"/>
    </location>
</feature>
<evidence type="ECO:0000256" key="2">
    <source>
        <dbReference type="SAM" id="Phobius"/>
    </source>
</evidence>
<evidence type="ECO:0000256" key="1">
    <source>
        <dbReference type="SAM" id="MobiDB-lite"/>
    </source>
</evidence>
<comment type="caution">
    <text evidence="3">The sequence shown here is derived from an EMBL/GenBank/DDBJ whole genome shotgun (WGS) entry which is preliminary data.</text>
</comment>
<keyword evidence="2" id="KW-1133">Transmembrane helix</keyword>
<sequence>AVPSASSASRPPSLSRQPSFDTEMRGGAHGGHRGGVTDLFRTIRSYPSFSFQVLAFGTLGGVGFAVPGCNDAILERRGFSPRAVAWLDVAFIASGVLSGLILGSRCTNPAVYGKVLTVLFAAGAVSLTGLAFIVEASSAPHWLESIAVAGLIAVSGVSCIGFVGLGIEAAALYPAGGTTACFLIELIVQVTGASAAACRCCCKTI</sequence>
<name>A0A813HXX3_POLGL</name>
<protein>
    <submittedName>
        <fullName evidence="3">Uncharacterized protein</fullName>
    </submittedName>
</protein>
<evidence type="ECO:0000313" key="3">
    <source>
        <dbReference type="EMBL" id="CAE8642562.1"/>
    </source>
</evidence>
<feature type="non-terminal residue" evidence="3">
    <location>
        <position position="1"/>
    </location>
</feature>
<feature type="transmembrane region" description="Helical" evidence="2">
    <location>
        <begin position="115"/>
        <end position="134"/>
    </location>
</feature>
<evidence type="ECO:0000313" key="4">
    <source>
        <dbReference type="Proteomes" id="UP000654075"/>
    </source>
</evidence>
<feature type="transmembrane region" description="Helical" evidence="2">
    <location>
        <begin position="83"/>
        <end position="103"/>
    </location>
</feature>
<proteinExistence type="predicted"/>
<organism evidence="3 4">
    <name type="scientific">Polarella glacialis</name>
    <name type="common">Dinoflagellate</name>
    <dbReference type="NCBI Taxonomy" id="89957"/>
    <lineage>
        <taxon>Eukaryota</taxon>
        <taxon>Sar</taxon>
        <taxon>Alveolata</taxon>
        <taxon>Dinophyceae</taxon>
        <taxon>Suessiales</taxon>
        <taxon>Suessiaceae</taxon>
        <taxon>Polarella</taxon>
    </lineage>
</organism>
<feature type="region of interest" description="Disordered" evidence="1">
    <location>
        <begin position="1"/>
        <end position="33"/>
    </location>
</feature>
<keyword evidence="2" id="KW-0472">Membrane</keyword>
<dbReference type="AlphaFoldDB" id="A0A813HXX3"/>
<dbReference type="EMBL" id="CAJNNV010033173">
    <property type="protein sequence ID" value="CAE8642562.1"/>
    <property type="molecule type" value="Genomic_DNA"/>
</dbReference>
<gene>
    <name evidence="3" type="ORF">PGLA1383_LOCUS57031</name>
</gene>
<feature type="compositionally biased region" description="Low complexity" evidence="1">
    <location>
        <begin position="1"/>
        <end position="19"/>
    </location>
</feature>
<keyword evidence="4" id="KW-1185">Reference proteome</keyword>
<dbReference type="Proteomes" id="UP000654075">
    <property type="component" value="Unassembled WGS sequence"/>
</dbReference>
<accession>A0A813HXX3</accession>